<dbReference type="EMBL" id="FWXH01000003">
    <property type="protein sequence ID" value="SMC21428.1"/>
    <property type="molecule type" value="Genomic_DNA"/>
</dbReference>
<evidence type="ECO:0000313" key="3">
    <source>
        <dbReference type="Proteomes" id="UP000192468"/>
    </source>
</evidence>
<protein>
    <submittedName>
        <fullName evidence="2">HDIG domain-containing protein</fullName>
    </submittedName>
</protein>
<dbReference type="SMART" id="SM00471">
    <property type="entry name" value="HDc"/>
    <property type="match status" value="1"/>
</dbReference>
<proteinExistence type="predicted"/>
<dbReference type="InterPro" id="IPR006675">
    <property type="entry name" value="HDIG_dom"/>
</dbReference>
<dbReference type="NCBIfam" id="TIGR00277">
    <property type="entry name" value="HDIG"/>
    <property type="match status" value="1"/>
</dbReference>
<dbReference type="Proteomes" id="UP000192468">
    <property type="component" value="Unassembled WGS sequence"/>
</dbReference>
<name>A0A1W1XCQ3_9CLOT</name>
<sequence length="260" mass="31243">MEKIDLIYFYDWFDKYVKTFLDKDTFINENIKLKEEHTKRVCDNANMISRDIKINEHDKNIAEIAALFHDIGRFEQFKKYKTFNDKISENHALLGIKVLKQEKVLSNLKEEDQKCIFKAIENHNLFKLEKDLDEKSSLFSKIIRDADKLDIYKVVTDYYKEPEDKKNTAIEHDLPNTKGYSSEFMVDIMNGKNSSNKYIKNRNDMRLIKLTWIFDINYNISLKQIINKKYIEKTFEVLPRTEEMDKMKEILFKYINEKIN</sequence>
<dbReference type="Gene3D" id="1.10.3210.10">
    <property type="entry name" value="Hypothetical protein af1432"/>
    <property type="match status" value="1"/>
</dbReference>
<dbReference type="STRING" id="1121291.SAMN02745134_01287"/>
<reference evidence="2 3" key="1">
    <citation type="submission" date="2017-04" db="EMBL/GenBank/DDBJ databases">
        <authorList>
            <person name="Afonso C.L."/>
            <person name="Miller P.J."/>
            <person name="Scott M.A."/>
            <person name="Spackman E."/>
            <person name="Goraichik I."/>
            <person name="Dimitrov K.M."/>
            <person name="Suarez D.L."/>
            <person name="Swayne D.E."/>
        </authorList>
    </citation>
    <scope>NUCLEOTIDE SEQUENCE [LARGE SCALE GENOMIC DNA]</scope>
    <source>
        <strain evidence="2 3">DSM 12555</strain>
    </source>
</reference>
<dbReference type="SUPFAM" id="SSF109604">
    <property type="entry name" value="HD-domain/PDEase-like"/>
    <property type="match status" value="1"/>
</dbReference>
<keyword evidence="3" id="KW-1185">Reference proteome</keyword>
<organism evidence="2 3">
    <name type="scientific">Clostridium acidisoli DSM 12555</name>
    <dbReference type="NCBI Taxonomy" id="1121291"/>
    <lineage>
        <taxon>Bacteria</taxon>
        <taxon>Bacillati</taxon>
        <taxon>Bacillota</taxon>
        <taxon>Clostridia</taxon>
        <taxon>Eubacteriales</taxon>
        <taxon>Clostridiaceae</taxon>
        <taxon>Clostridium</taxon>
    </lineage>
</organism>
<dbReference type="PROSITE" id="PS51831">
    <property type="entry name" value="HD"/>
    <property type="match status" value="1"/>
</dbReference>
<evidence type="ECO:0000313" key="2">
    <source>
        <dbReference type="EMBL" id="SMC21428.1"/>
    </source>
</evidence>
<dbReference type="Pfam" id="PF01966">
    <property type="entry name" value="HD"/>
    <property type="match status" value="1"/>
</dbReference>
<dbReference type="InterPro" id="IPR006674">
    <property type="entry name" value="HD_domain"/>
</dbReference>
<dbReference type="RefSeq" id="WP_084114784.1">
    <property type="nucleotide sequence ID" value="NZ_FWXH01000003.1"/>
</dbReference>
<dbReference type="CDD" id="cd00077">
    <property type="entry name" value="HDc"/>
    <property type="match status" value="1"/>
</dbReference>
<dbReference type="OrthoDB" id="9797344at2"/>
<dbReference type="InterPro" id="IPR003607">
    <property type="entry name" value="HD/PDEase_dom"/>
</dbReference>
<feature type="domain" description="HD" evidence="1">
    <location>
        <begin position="34"/>
        <end position="152"/>
    </location>
</feature>
<accession>A0A1W1XCQ3</accession>
<gene>
    <name evidence="2" type="ORF">SAMN02745134_01287</name>
</gene>
<evidence type="ECO:0000259" key="1">
    <source>
        <dbReference type="PROSITE" id="PS51831"/>
    </source>
</evidence>
<dbReference type="AlphaFoldDB" id="A0A1W1XCQ3"/>